<reference evidence="2 3" key="1">
    <citation type="submission" date="2019-02" db="EMBL/GenBank/DDBJ databases">
        <title>Genome sequencing of the rare red list fungi Phellinidium pouzarii.</title>
        <authorList>
            <person name="Buettner E."/>
            <person name="Kellner H."/>
        </authorList>
    </citation>
    <scope>NUCLEOTIDE SEQUENCE [LARGE SCALE GENOMIC DNA]</scope>
    <source>
        <strain evidence="2 3">DSM 108285</strain>
    </source>
</reference>
<dbReference type="Gene3D" id="3.30.710.10">
    <property type="entry name" value="Potassium Channel Kv1.1, Chain A"/>
    <property type="match status" value="1"/>
</dbReference>
<name>A0A4S4LAN0_9AGAM</name>
<feature type="region of interest" description="Disordered" evidence="1">
    <location>
        <begin position="540"/>
        <end position="560"/>
    </location>
</feature>
<evidence type="ECO:0000256" key="1">
    <source>
        <dbReference type="SAM" id="MobiDB-lite"/>
    </source>
</evidence>
<sequence>MSRLKDSLKDSLKDHLLERIHDSGNRRARSHEQSDPQLTGSADSLPSTRLAPLGSGAIVVGTAHEALSLSTGKGLYNATSASAPSHIHQYHKLKPEPVEEEDYVQIFQPGSPALPPLPTSTPTSPIQQPPHVHRDWDVSRRSAESHSSQASGGRGLASVLPDVPRRSDESRNRRRGSPLAQTYKQVPQQVPTQPQVSTQDLSSRLPENELDIPEVQQRTSLEAQLRPQLQRKSGSSISRPRSRLSFTTDSGSRESDSNCFANAPQLPIDLASALPQPPFAPVLLSNLPPDMHKKNRGKIIVILESSTATLKSTFKTLTARPSFLATYLVELVASTRTDAGTFYNAQTPREEVVDAASLYSQRSEFQDSDVDDEIYPGFNSLFQDHLTATGIIKPWRTKRRADITSVIHIFLDRPDAPYEHIMAYLRAPVLSSNPAGLLPYAARLFPASRHSFATARLESLLDLRDEAAYLGLDDLQQLCDNELAGQVPLVATSDGDAAERSSAHSMHTLFEPSSSGAKETSPQVHSVDIPVVLPVHKPRSAPVQTYSSGSTTSNVSRRERRVGQVDMPPTGMVNASQLRQQSHQREQANFFLNSERTLFFSLWSTVYLSSHPEALRARNLIPICTGSTVMKTCEIKLRSDCPEDWHVEALANLASSWATLKELKFDVGIQYSDQDDIPKIHLPELETAAVQLCVDDWIGCKIGDRAERRPINECVQTLLPEHREYNNLRSYEIYTSRLKWNHRGGAVPRYAEDHDNAFNVIINRLPELQHLLIDAENFVPPTSLTAAMPSLHTLVIRNNDKFDAAFVKLARRTSKRTEVGSIDETGTS</sequence>
<dbReference type="Proteomes" id="UP000308199">
    <property type="component" value="Unassembled WGS sequence"/>
</dbReference>
<feature type="compositionally biased region" description="Polar residues" evidence="1">
    <location>
        <begin position="230"/>
        <end position="250"/>
    </location>
</feature>
<keyword evidence="3" id="KW-1185">Reference proteome</keyword>
<evidence type="ECO:0000313" key="2">
    <source>
        <dbReference type="EMBL" id="THH06700.1"/>
    </source>
</evidence>
<feature type="compositionally biased region" description="Basic and acidic residues" evidence="1">
    <location>
        <begin position="132"/>
        <end position="144"/>
    </location>
</feature>
<feature type="compositionally biased region" description="Polar residues" evidence="1">
    <location>
        <begin position="542"/>
        <end position="555"/>
    </location>
</feature>
<feature type="region of interest" description="Disordered" evidence="1">
    <location>
        <begin position="1"/>
        <end position="49"/>
    </location>
</feature>
<feature type="compositionally biased region" description="Basic and acidic residues" evidence="1">
    <location>
        <begin position="1"/>
        <end position="34"/>
    </location>
</feature>
<evidence type="ECO:0000313" key="3">
    <source>
        <dbReference type="Proteomes" id="UP000308199"/>
    </source>
</evidence>
<dbReference type="AlphaFoldDB" id="A0A4S4LAN0"/>
<feature type="compositionally biased region" description="Low complexity" evidence="1">
    <location>
        <begin position="120"/>
        <end position="130"/>
    </location>
</feature>
<dbReference type="EMBL" id="SGPK01000181">
    <property type="protein sequence ID" value="THH06700.1"/>
    <property type="molecule type" value="Genomic_DNA"/>
</dbReference>
<accession>A0A4S4LAN0</accession>
<dbReference type="InterPro" id="IPR011333">
    <property type="entry name" value="SKP1/BTB/POZ_sf"/>
</dbReference>
<proteinExistence type="predicted"/>
<protein>
    <submittedName>
        <fullName evidence="2">Uncharacterized protein</fullName>
    </submittedName>
</protein>
<feature type="region of interest" description="Disordered" evidence="1">
    <location>
        <begin position="219"/>
        <end position="260"/>
    </location>
</feature>
<comment type="caution">
    <text evidence="2">The sequence shown here is derived from an EMBL/GenBank/DDBJ whole genome shotgun (WGS) entry which is preliminary data.</text>
</comment>
<feature type="compositionally biased region" description="Polar residues" evidence="1">
    <location>
        <begin position="35"/>
        <end position="47"/>
    </location>
</feature>
<feature type="region of interest" description="Disordered" evidence="1">
    <location>
        <begin position="108"/>
        <end position="204"/>
    </location>
</feature>
<dbReference type="OrthoDB" id="3363734at2759"/>
<feature type="compositionally biased region" description="Low complexity" evidence="1">
    <location>
        <begin position="181"/>
        <end position="199"/>
    </location>
</feature>
<organism evidence="2 3">
    <name type="scientific">Phellinidium pouzarii</name>
    <dbReference type="NCBI Taxonomy" id="167371"/>
    <lineage>
        <taxon>Eukaryota</taxon>
        <taxon>Fungi</taxon>
        <taxon>Dikarya</taxon>
        <taxon>Basidiomycota</taxon>
        <taxon>Agaricomycotina</taxon>
        <taxon>Agaricomycetes</taxon>
        <taxon>Hymenochaetales</taxon>
        <taxon>Hymenochaetaceae</taxon>
        <taxon>Phellinidium</taxon>
    </lineage>
</organism>
<gene>
    <name evidence="2" type="ORF">EW145_g3910</name>
</gene>